<dbReference type="Proteomes" id="UP000481153">
    <property type="component" value="Unassembled WGS sequence"/>
</dbReference>
<reference evidence="2 3" key="1">
    <citation type="submission" date="2019-07" db="EMBL/GenBank/DDBJ databases">
        <title>Genomics analysis of Aphanomyces spp. identifies a new class of oomycete effector associated with host adaptation.</title>
        <authorList>
            <person name="Gaulin E."/>
        </authorList>
    </citation>
    <scope>NUCLEOTIDE SEQUENCE [LARGE SCALE GENOMIC DNA]</scope>
    <source>
        <strain evidence="2 3">ATCC 201684</strain>
    </source>
</reference>
<feature type="coiled-coil region" evidence="1">
    <location>
        <begin position="21"/>
        <end position="69"/>
    </location>
</feature>
<comment type="caution">
    <text evidence="2">The sequence shown here is derived from an EMBL/GenBank/DDBJ whole genome shotgun (WGS) entry which is preliminary data.</text>
</comment>
<gene>
    <name evidence="2" type="ORF">Ae201684_013829</name>
</gene>
<evidence type="ECO:0000313" key="3">
    <source>
        <dbReference type="Proteomes" id="UP000481153"/>
    </source>
</evidence>
<accession>A0A6G0WLV9</accession>
<organism evidence="2 3">
    <name type="scientific">Aphanomyces euteiches</name>
    <dbReference type="NCBI Taxonomy" id="100861"/>
    <lineage>
        <taxon>Eukaryota</taxon>
        <taxon>Sar</taxon>
        <taxon>Stramenopiles</taxon>
        <taxon>Oomycota</taxon>
        <taxon>Saprolegniomycetes</taxon>
        <taxon>Saprolegniales</taxon>
        <taxon>Verrucalvaceae</taxon>
        <taxon>Aphanomyces</taxon>
    </lineage>
</organism>
<keyword evidence="1" id="KW-0175">Coiled coil</keyword>
<evidence type="ECO:0000256" key="1">
    <source>
        <dbReference type="SAM" id="Coils"/>
    </source>
</evidence>
<sequence length="163" mass="18622">MQRSSSMSWMQQDSRRPSTYVEMVNDIINQLEKDLEAERSTTAALNQQLKELQLKSKSQNDELTAAKSELVSAKVAHQRDLERIQMLHAVEVEELIKRHEQHLQSAILNNERTISAIRTQSQEAVIPASVDVNASLPDFLAFIDRFQEETVKLTQLQKSYISG</sequence>
<name>A0A6G0WLV9_9STRA</name>
<protein>
    <submittedName>
        <fullName evidence="2">Uncharacterized protein</fullName>
    </submittedName>
</protein>
<evidence type="ECO:0000313" key="2">
    <source>
        <dbReference type="EMBL" id="KAF0728278.1"/>
    </source>
</evidence>
<dbReference type="VEuPathDB" id="FungiDB:AeMF1_017242"/>
<keyword evidence="3" id="KW-1185">Reference proteome</keyword>
<dbReference type="EMBL" id="VJMJ01000179">
    <property type="protein sequence ID" value="KAF0728278.1"/>
    <property type="molecule type" value="Genomic_DNA"/>
</dbReference>
<dbReference type="AlphaFoldDB" id="A0A6G0WLV9"/>
<proteinExistence type="predicted"/>